<evidence type="ECO:0000313" key="1">
    <source>
        <dbReference type="EMBL" id="KPB00681.1"/>
    </source>
</evidence>
<dbReference type="OrthoDB" id="1354489at2"/>
<protein>
    <submittedName>
        <fullName evidence="1">Uncharacterized protein</fullName>
    </submittedName>
</protein>
<dbReference type="Proteomes" id="UP000038011">
    <property type="component" value="Unassembled WGS sequence"/>
</dbReference>
<name>A0A0N0VLI4_9HYPH</name>
<proteinExistence type="predicted"/>
<dbReference type="AlphaFoldDB" id="A0A0N0VLI4"/>
<reference evidence="1 2" key="1">
    <citation type="submission" date="2015-01" db="EMBL/GenBank/DDBJ databases">
        <title>Ahrensia donghaiensis sp. nov., a novel dimethylsulphoniopropionate-cleavage bacterium isolated from seawater and emended descriptions of the genus Ahrensia and Ahrensia kielensis.</title>
        <authorList>
            <person name="Liu J."/>
        </authorList>
    </citation>
    <scope>NUCLEOTIDE SEQUENCE [LARGE SCALE GENOMIC DNA]</scope>
    <source>
        <strain evidence="1 2">LZD062</strain>
    </source>
</reference>
<accession>A0A0N0VLI4</accession>
<dbReference type="RefSeq" id="WP_053999759.1">
    <property type="nucleotide sequence ID" value="NZ_JXMU01000018.1"/>
</dbReference>
<organism evidence="1 2">
    <name type="scientific">Ahrensia marina</name>
    <dbReference type="NCBI Taxonomy" id="1514904"/>
    <lineage>
        <taxon>Bacteria</taxon>
        <taxon>Pseudomonadati</taxon>
        <taxon>Pseudomonadota</taxon>
        <taxon>Alphaproteobacteria</taxon>
        <taxon>Hyphomicrobiales</taxon>
        <taxon>Ahrensiaceae</taxon>
        <taxon>Ahrensia</taxon>
    </lineage>
</organism>
<keyword evidence="2" id="KW-1185">Reference proteome</keyword>
<dbReference type="EMBL" id="JXMU01000018">
    <property type="protein sequence ID" value="KPB00681.1"/>
    <property type="molecule type" value="Genomic_DNA"/>
</dbReference>
<evidence type="ECO:0000313" key="2">
    <source>
        <dbReference type="Proteomes" id="UP000038011"/>
    </source>
</evidence>
<gene>
    <name evidence="1" type="ORF">SU32_12770</name>
</gene>
<comment type="caution">
    <text evidence="1">The sequence shown here is derived from an EMBL/GenBank/DDBJ whole genome shotgun (WGS) entry which is preliminary data.</text>
</comment>
<sequence>MDRTNSQASIYAHTMREFKEKVVAPAISQLELIPHEMVGGKKKHLIQITRDNSHNSLCYEMRLGFALIIGATFERGLRFWVSIDEPRLRSEIEMSSRAKLNEYVGNLKGSKVAAMLETDDLRELWELVSSARHGNGPATKRLQTPNPSLWQHLDSMAKPIYDDLGLTAYSIRVHDGDIERYFHSTINFWESVSGR</sequence>
<dbReference type="PATRIC" id="fig|1514904.3.peg.1406"/>